<gene>
    <name evidence="1" type="ORF">L8R85_26040</name>
</gene>
<dbReference type="AlphaFoldDB" id="A0AA43G3M2"/>
<accession>A0AA43G3M2</accession>
<sequence length="351" mass="41577">MKEEVIKSLRDNGFNQLIMEEGDFEYSPVWYRQLDLACEKIASSVSSKYVVLQDLNFNAMASYTPRYIAIRYGVFDLSYKMALVVSDFMDSRKKCFNDIDDTSRKTYKELFELEKFGYFENNGFDEKLKGDAFRHRFELISSIFTLFTMFHEAGHIFHSHGLRHHSLDIDDIDNASEKMLSEEEALDSQSREFVCDMYALQKLVENHLKELKTFIGDKEIYKKVLCDYFTYLNLYFYFLSPKLSEVDLKHSSHPPASIRLHMVSATFFYDQQLGLDNEEKDFVLFESRTAMCLILDELFGDKQAEDWLNKIPKNELVDWYQKIRERAVEKWYLYDEDRDLVKQIVALQNNT</sequence>
<dbReference type="EMBL" id="JAKMYX010000213">
    <property type="protein sequence ID" value="MDH5924444.1"/>
    <property type="molecule type" value="Genomic_DNA"/>
</dbReference>
<evidence type="ECO:0000313" key="1">
    <source>
        <dbReference type="EMBL" id="MDH5924444.1"/>
    </source>
</evidence>
<reference evidence="1" key="1">
    <citation type="submission" date="2022-01" db="EMBL/GenBank/DDBJ databases">
        <title>Vibrio aestuarianus Clade A and Clade B isolates are associated with Pacific oyster (Crassostrea gigas) disease outbreaks across Ireland.</title>
        <authorList>
            <person name="Coyle N."/>
            <person name="O'Toole C."/>
            <person name="Thomas J.C.L."/>
            <person name="Ryder D."/>
            <person name="Cheslett D."/>
            <person name="Feist S."/>
            <person name="Bean T."/>
            <person name="Joseph A."/>
            <person name="Waina A."/>
            <person name="Feil E."/>
            <person name="Verner-Jeffreys D.W."/>
        </authorList>
    </citation>
    <scope>NUCLEOTIDE SEQUENCE</scope>
    <source>
        <strain evidence="1">S/17/14 A</strain>
    </source>
</reference>
<protein>
    <submittedName>
        <fullName evidence="1">Uncharacterized protein</fullName>
    </submittedName>
</protein>
<proteinExistence type="predicted"/>
<organism evidence="1 2">
    <name type="scientific">Vibrio splendidus</name>
    <dbReference type="NCBI Taxonomy" id="29497"/>
    <lineage>
        <taxon>Bacteria</taxon>
        <taxon>Pseudomonadati</taxon>
        <taxon>Pseudomonadota</taxon>
        <taxon>Gammaproteobacteria</taxon>
        <taxon>Vibrionales</taxon>
        <taxon>Vibrionaceae</taxon>
        <taxon>Vibrio</taxon>
    </lineage>
</organism>
<dbReference type="Proteomes" id="UP001159663">
    <property type="component" value="Unassembled WGS sequence"/>
</dbReference>
<comment type="caution">
    <text evidence="1">The sequence shown here is derived from an EMBL/GenBank/DDBJ whole genome shotgun (WGS) entry which is preliminary data.</text>
</comment>
<name>A0AA43G3M2_VIBSP</name>
<dbReference type="RefSeq" id="WP_280534887.1">
    <property type="nucleotide sequence ID" value="NZ_JAKMYX010000213.1"/>
</dbReference>
<evidence type="ECO:0000313" key="2">
    <source>
        <dbReference type="Proteomes" id="UP001159663"/>
    </source>
</evidence>